<sequence length="177" mass="19609">MGKTQQFTTVLSDATDVTKTIEDANEQARLLADIASNYAQAKQYSQAMQLTQVVDNVDPKFQVLMKIARQYLKVKDMQNFREVLSQALEISLGTKDATNKAQKIAQIAGLYAKAKQYDRAMQLVGNIQNIDNYSPKAEALAIIASNYNTDGQKDKALNILSQALQVAKATKCSLWKS</sequence>
<dbReference type="eggNOG" id="COG0457">
    <property type="taxonomic scope" value="Bacteria"/>
</dbReference>
<keyword evidence="2" id="KW-1185">Reference proteome</keyword>
<dbReference type="EMBL" id="CP003620">
    <property type="protein sequence ID" value="AFZ11916.1"/>
    <property type="molecule type" value="Genomic_DNA"/>
</dbReference>
<organism evidence="1 2">
    <name type="scientific">Crinalium epipsammum PCC 9333</name>
    <dbReference type="NCBI Taxonomy" id="1173022"/>
    <lineage>
        <taxon>Bacteria</taxon>
        <taxon>Bacillati</taxon>
        <taxon>Cyanobacteriota</taxon>
        <taxon>Cyanophyceae</taxon>
        <taxon>Gomontiellales</taxon>
        <taxon>Gomontiellaceae</taxon>
        <taxon>Crinalium</taxon>
    </lineage>
</organism>
<dbReference type="HOGENOM" id="CLU_1515433_0_0_3"/>
<evidence type="ECO:0000313" key="2">
    <source>
        <dbReference type="Proteomes" id="UP000010472"/>
    </source>
</evidence>
<dbReference type="SUPFAM" id="SSF48452">
    <property type="entry name" value="TPR-like"/>
    <property type="match status" value="1"/>
</dbReference>
<dbReference type="InterPro" id="IPR011990">
    <property type="entry name" value="TPR-like_helical_dom_sf"/>
</dbReference>
<dbReference type="AlphaFoldDB" id="K9VVB1"/>
<gene>
    <name evidence="1" type="ORF">Cri9333_1001</name>
</gene>
<dbReference type="KEGG" id="cep:Cri9333_1001"/>
<dbReference type="STRING" id="1173022.Cri9333_1001"/>
<accession>K9VVB1</accession>
<evidence type="ECO:0000313" key="1">
    <source>
        <dbReference type="EMBL" id="AFZ11916.1"/>
    </source>
</evidence>
<name>K9VVB1_9CYAN</name>
<dbReference type="Proteomes" id="UP000010472">
    <property type="component" value="Chromosome"/>
</dbReference>
<protein>
    <submittedName>
        <fullName evidence="1">TPR domain-containing protein</fullName>
    </submittedName>
</protein>
<reference evidence="1 2" key="1">
    <citation type="submission" date="2012-06" db="EMBL/GenBank/DDBJ databases">
        <title>Finished chromosome of genome of Crinalium epipsammum PCC 9333.</title>
        <authorList>
            <consortium name="US DOE Joint Genome Institute"/>
            <person name="Gugger M."/>
            <person name="Coursin T."/>
            <person name="Rippka R."/>
            <person name="Tandeau De Marsac N."/>
            <person name="Huntemann M."/>
            <person name="Wei C.-L."/>
            <person name="Han J."/>
            <person name="Detter J.C."/>
            <person name="Han C."/>
            <person name="Tapia R."/>
            <person name="Davenport K."/>
            <person name="Daligault H."/>
            <person name="Erkkila T."/>
            <person name="Gu W."/>
            <person name="Munk A.C.C."/>
            <person name="Teshima H."/>
            <person name="Xu Y."/>
            <person name="Chain P."/>
            <person name="Chen A."/>
            <person name="Krypides N."/>
            <person name="Mavromatis K."/>
            <person name="Markowitz V."/>
            <person name="Szeto E."/>
            <person name="Ivanova N."/>
            <person name="Mikhailova N."/>
            <person name="Ovchinnikova G."/>
            <person name="Pagani I."/>
            <person name="Pati A."/>
            <person name="Goodwin L."/>
            <person name="Peters L."/>
            <person name="Pitluck S."/>
            <person name="Woyke T."/>
            <person name="Kerfeld C."/>
        </authorList>
    </citation>
    <scope>NUCLEOTIDE SEQUENCE [LARGE SCALE GENOMIC DNA]</scope>
    <source>
        <strain evidence="1 2">PCC 9333</strain>
    </source>
</reference>
<dbReference type="Gene3D" id="1.25.40.10">
    <property type="entry name" value="Tetratricopeptide repeat domain"/>
    <property type="match status" value="1"/>
</dbReference>
<proteinExistence type="predicted"/>